<keyword evidence="3" id="KW-0378">Hydrolase</keyword>
<protein>
    <submittedName>
        <fullName evidence="3">SSL2 DNA or RNA helicases of superfamily II</fullName>
    </submittedName>
</protein>
<dbReference type="InterPro" id="IPR001650">
    <property type="entry name" value="Helicase_C-like"/>
</dbReference>
<dbReference type="SMART" id="SM00487">
    <property type="entry name" value="DEXDc"/>
    <property type="match status" value="1"/>
</dbReference>
<dbReference type="PROSITE" id="PS51194">
    <property type="entry name" value="HELICASE_CTER"/>
    <property type="match status" value="1"/>
</dbReference>
<accession>A0A6J5NQN6</accession>
<feature type="domain" description="Helicase C-terminal" evidence="2">
    <location>
        <begin position="234"/>
        <end position="385"/>
    </location>
</feature>
<gene>
    <name evidence="3" type="ORF">UFOVP764_32</name>
</gene>
<dbReference type="SUPFAM" id="SSF52540">
    <property type="entry name" value="P-loop containing nucleoside triphosphate hydrolases"/>
    <property type="match status" value="1"/>
</dbReference>
<keyword evidence="3" id="KW-0547">Nucleotide-binding</keyword>
<name>A0A6J5NQN6_9CAUD</name>
<dbReference type="Gene3D" id="3.40.50.300">
    <property type="entry name" value="P-loop containing nucleotide triphosphate hydrolases"/>
    <property type="match status" value="2"/>
</dbReference>
<sequence length="533" mass="58518">MQLREYQNRALDMLYAWFEKNATGHPVLNMPGGSGKSVVIASLAKDALQNWPDTRILMLVHSKELILQNADKLRKLWPDAPLGIYSASVGQKNLGNPITYAGIGSVAKRAKQLGHIDLCIIDEVHAVSTAESGIYRKLIADLLGINPAMRIVGLSASPYRLGQGIITEGPTAIFSEILEPVGIEELVFKQHLVPLRSKITTHRLETDGLHKRQGEYIAAEMEAKFNTANHNQSVVAEIIDKANSRAHWLIFCSGVAHSEAVAECLREAGIAAESLDATHSKTERERKLADFESGKLRALCNVGILTTGYDFPALDCISFLRSTMSPGLYLQMAVRGMRPHPGKTDCLVLDFAGVVGTHGPITNITPPTKQGDGNGEAPVKICDNCNELCPISARVCPACGHQFPEPEAKKLKLCQDDIMGLDGVEMTLTGWKWREHTSLASGKLMLAVSYYGRLSDPAVTEYFPILHVGYAGQKAMQEVIKIADKAKIVGMDVNNLRSLALQLSCGQHPRLLSYKKEGKFFRVITRDWDEDRT</sequence>
<dbReference type="GO" id="GO:0005524">
    <property type="term" value="F:ATP binding"/>
    <property type="evidence" value="ECO:0007669"/>
    <property type="project" value="InterPro"/>
</dbReference>
<dbReference type="InterPro" id="IPR050742">
    <property type="entry name" value="Helicase_Restrict-Modif_Enz"/>
</dbReference>
<dbReference type="PANTHER" id="PTHR47396">
    <property type="entry name" value="TYPE I RESTRICTION ENZYME ECOKI R PROTEIN"/>
    <property type="match status" value="1"/>
</dbReference>
<dbReference type="InterPro" id="IPR006935">
    <property type="entry name" value="Helicase/UvrB_N"/>
</dbReference>
<evidence type="ECO:0000313" key="3">
    <source>
        <dbReference type="EMBL" id="CAB4161102.1"/>
    </source>
</evidence>
<dbReference type="EMBL" id="LR796711">
    <property type="protein sequence ID" value="CAB4161102.1"/>
    <property type="molecule type" value="Genomic_DNA"/>
</dbReference>
<organism evidence="3">
    <name type="scientific">uncultured Caudovirales phage</name>
    <dbReference type="NCBI Taxonomy" id="2100421"/>
    <lineage>
        <taxon>Viruses</taxon>
        <taxon>Duplodnaviria</taxon>
        <taxon>Heunggongvirae</taxon>
        <taxon>Uroviricota</taxon>
        <taxon>Caudoviricetes</taxon>
        <taxon>Peduoviridae</taxon>
        <taxon>Maltschvirus</taxon>
        <taxon>Maltschvirus maltsch</taxon>
    </lineage>
</organism>
<keyword evidence="3" id="KW-0347">Helicase</keyword>
<evidence type="ECO:0000259" key="1">
    <source>
        <dbReference type="PROSITE" id="PS51192"/>
    </source>
</evidence>
<dbReference type="PROSITE" id="PS51192">
    <property type="entry name" value="HELICASE_ATP_BIND_1"/>
    <property type="match status" value="1"/>
</dbReference>
<dbReference type="Pfam" id="PF00271">
    <property type="entry name" value="Helicase_C"/>
    <property type="match status" value="1"/>
</dbReference>
<reference evidence="3" key="1">
    <citation type="submission" date="2020-04" db="EMBL/GenBank/DDBJ databases">
        <authorList>
            <person name="Chiriac C."/>
            <person name="Salcher M."/>
            <person name="Ghai R."/>
            <person name="Kavagutti S V."/>
        </authorList>
    </citation>
    <scope>NUCLEOTIDE SEQUENCE</scope>
</reference>
<dbReference type="Pfam" id="PF04851">
    <property type="entry name" value="ResIII"/>
    <property type="match status" value="1"/>
</dbReference>
<dbReference type="SMART" id="SM00490">
    <property type="entry name" value="HELICc"/>
    <property type="match status" value="1"/>
</dbReference>
<dbReference type="InterPro" id="IPR014001">
    <property type="entry name" value="Helicase_ATP-bd"/>
</dbReference>
<evidence type="ECO:0000259" key="2">
    <source>
        <dbReference type="PROSITE" id="PS51194"/>
    </source>
</evidence>
<proteinExistence type="predicted"/>
<dbReference type="GO" id="GO:0003677">
    <property type="term" value="F:DNA binding"/>
    <property type="evidence" value="ECO:0007669"/>
    <property type="project" value="InterPro"/>
</dbReference>
<dbReference type="GO" id="GO:0004386">
    <property type="term" value="F:helicase activity"/>
    <property type="evidence" value="ECO:0007669"/>
    <property type="project" value="UniProtKB-KW"/>
</dbReference>
<dbReference type="PANTHER" id="PTHR47396:SF1">
    <property type="entry name" value="ATP-DEPENDENT HELICASE IRC3-RELATED"/>
    <property type="match status" value="1"/>
</dbReference>
<dbReference type="InterPro" id="IPR027417">
    <property type="entry name" value="P-loop_NTPase"/>
</dbReference>
<feature type="domain" description="Helicase ATP-binding" evidence="1">
    <location>
        <begin position="17"/>
        <end position="158"/>
    </location>
</feature>
<dbReference type="GO" id="GO:0016787">
    <property type="term" value="F:hydrolase activity"/>
    <property type="evidence" value="ECO:0007669"/>
    <property type="project" value="InterPro"/>
</dbReference>
<keyword evidence="3" id="KW-0067">ATP-binding</keyword>